<name>X1EV58_9ZZZZ</name>
<dbReference type="Gene3D" id="1.10.3720.10">
    <property type="entry name" value="MetI-like"/>
    <property type="match status" value="1"/>
</dbReference>
<dbReference type="AlphaFoldDB" id="X1EV58"/>
<evidence type="ECO:0000256" key="3">
    <source>
        <dbReference type="ARBA" id="ARBA00022989"/>
    </source>
</evidence>
<feature type="non-terminal residue" evidence="7">
    <location>
        <position position="1"/>
    </location>
</feature>
<organism evidence="7">
    <name type="scientific">marine sediment metagenome</name>
    <dbReference type="NCBI Taxonomy" id="412755"/>
    <lineage>
        <taxon>unclassified sequences</taxon>
        <taxon>metagenomes</taxon>
        <taxon>ecological metagenomes</taxon>
    </lineage>
</organism>
<comment type="caution">
    <text evidence="7">The sequence shown here is derived from an EMBL/GenBank/DDBJ whole genome shotgun (WGS) entry which is preliminary data.</text>
</comment>
<reference evidence="7" key="1">
    <citation type="journal article" date="2014" name="Front. Microbiol.">
        <title>High frequency of phylogenetically diverse reductive dehalogenase-homologous genes in deep subseafloor sedimentary metagenomes.</title>
        <authorList>
            <person name="Kawai M."/>
            <person name="Futagami T."/>
            <person name="Toyoda A."/>
            <person name="Takaki Y."/>
            <person name="Nishi S."/>
            <person name="Hori S."/>
            <person name="Arai W."/>
            <person name="Tsubouchi T."/>
            <person name="Morono Y."/>
            <person name="Uchiyama I."/>
            <person name="Ito T."/>
            <person name="Fujiyama A."/>
            <person name="Inagaki F."/>
            <person name="Takami H."/>
        </authorList>
    </citation>
    <scope>NUCLEOTIDE SEQUENCE</scope>
    <source>
        <strain evidence="7">Expedition CK06-06</strain>
    </source>
</reference>
<sequence length="129" mass="14145">LVRSSTLSIKERIYVEAAKAIGAGDRHIITKHILPNVSPLIMATMIYQVAGAMMAEAGLAFLGLGDPSHKSWGMILHYAETSGGWYANMGYPAWWWIIPPGLCVALTVASLVLIGQAMEEIINPRLRRR</sequence>
<feature type="transmembrane region" description="Helical" evidence="5">
    <location>
        <begin position="93"/>
        <end position="118"/>
    </location>
</feature>
<evidence type="ECO:0000256" key="2">
    <source>
        <dbReference type="ARBA" id="ARBA00022692"/>
    </source>
</evidence>
<dbReference type="InterPro" id="IPR000515">
    <property type="entry name" value="MetI-like"/>
</dbReference>
<feature type="domain" description="ABC transmembrane type-1" evidence="6">
    <location>
        <begin position="1"/>
        <end position="115"/>
    </location>
</feature>
<dbReference type="SUPFAM" id="SSF161098">
    <property type="entry name" value="MetI-like"/>
    <property type="match status" value="1"/>
</dbReference>
<evidence type="ECO:0000256" key="1">
    <source>
        <dbReference type="ARBA" id="ARBA00004141"/>
    </source>
</evidence>
<comment type="subcellular location">
    <subcellularLocation>
        <location evidence="1">Membrane</location>
        <topology evidence="1">Multi-pass membrane protein</topology>
    </subcellularLocation>
</comment>
<dbReference type="CDD" id="cd06261">
    <property type="entry name" value="TM_PBP2"/>
    <property type="match status" value="1"/>
</dbReference>
<accession>X1EV58</accession>
<dbReference type="GO" id="GO:0016020">
    <property type="term" value="C:membrane"/>
    <property type="evidence" value="ECO:0007669"/>
    <property type="project" value="UniProtKB-SubCell"/>
</dbReference>
<gene>
    <name evidence="7" type="ORF">S03H2_09029</name>
</gene>
<dbReference type="EMBL" id="BARU01004504">
    <property type="protein sequence ID" value="GAH21049.1"/>
    <property type="molecule type" value="Genomic_DNA"/>
</dbReference>
<dbReference type="PANTHER" id="PTHR43839:SF1">
    <property type="entry name" value="OPPC IN A BINDING PROTEIN-DEPENDENT TRANSPORT SYSTEM"/>
    <property type="match status" value="1"/>
</dbReference>
<evidence type="ECO:0000256" key="4">
    <source>
        <dbReference type="ARBA" id="ARBA00023136"/>
    </source>
</evidence>
<dbReference type="GO" id="GO:0055085">
    <property type="term" value="P:transmembrane transport"/>
    <property type="evidence" value="ECO:0007669"/>
    <property type="project" value="InterPro"/>
</dbReference>
<dbReference type="Pfam" id="PF00528">
    <property type="entry name" value="BPD_transp_1"/>
    <property type="match status" value="1"/>
</dbReference>
<keyword evidence="4 5" id="KW-0472">Membrane</keyword>
<dbReference type="PANTHER" id="PTHR43839">
    <property type="entry name" value="OPPC IN A BINDING PROTEIN-DEPENDENT TRANSPORT SYSTEM"/>
    <property type="match status" value="1"/>
</dbReference>
<feature type="transmembrane region" description="Helical" evidence="5">
    <location>
        <begin position="40"/>
        <end position="64"/>
    </location>
</feature>
<dbReference type="PROSITE" id="PS50928">
    <property type="entry name" value="ABC_TM1"/>
    <property type="match status" value="1"/>
</dbReference>
<keyword evidence="3 5" id="KW-1133">Transmembrane helix</keyword>
<keyword evidence="2 5" id="KW-0812">Transmembrane</keyword>
<protein>
    <recommendedName>
        <fullName evidence="6">ABC transmembrane type-1 domain-containing protein</fullName>
    </recommendedName>
</protein>
<evidence type="ECO:0000259" key="6">
    <source>
        <dbReference type="PROSITE" id="PS50928"/>
    </source>
</evidence>
<evidence type="ECO:0000256" key="5">
    <source>
        <dbReference type="SAM" id="Phobius"/>
    </source>
</evidence>
<evidence type="ECO:0000313" key="7">
    <source>
        <dbReference type="EMBL" id="GAH21049.1"/>
    </source>
</evidence>
<dbReference type="InterPro" id="IPR035906">
    <property type="entry name" value="MetI-like_sf"/>
</dbReference>
<proteinExistence type="predicted"/>